<evidence type="ECO:0000259" key="4">
    <source>
        <dbReference type="PROSITE" id="PS50043"/>
    </source>
</evidence>
<feature type="domain" description="HTH luxR-type" evidence="4">
    <location>
        <begin position="194"/>
        <end position="259"/>
    </location>
</feature>
<dbReference type="GO" id="GO:0003677">
    <property type="term" value="F:DNA binding"/>
    <property type="evidence" value="ECO:0007669"/>
    <property type="project" value="UniProtKB-KW"/>
</dbReference>
<reference evidence="5 6" key="1">
    <citation type="submission" date="2019-10" db="EMBL/GenBank/DDBJ databases">
        <title>Prolixibacter strains distinguished by the presence of nitrate reductase genes were adept at nitrate-dependent anaerobic corrosion of metallic iron and carbon steel.</title>
        <authorList>
            <person name="Iino T."/>
            <person name="Shono N."/>
            <person name="Ito K."/>
            <person name="Nakamura R."/>
            <person name="Sueoka K."/>
            <person name="Harayama S."/>
            <person name="Ohkuma M."/>
        </authorList>
    </citation>
    <scope>NUCLEOTIDE SEQUENCE [LARGE SCALE GENOMIC DNA]</scope>
    <source>
        <strain evidence="5 6">JCM 13498</strain>
    </source>
</reference>
<dbReference type="PRINTS" id="PR00038">
    <property type="entry name" value="HTHLUXR"/>
</dbReference>
<dbReference type="Proteomes" id="UP000391834">
    <property type="component" value="Unassembled WGS sequence"/>
</dbReference>
<dbReference type="InterPro" id="IPR016032">
    <property type="entry name" value="Sig_transdc_resp-reg_C-effctor"/>
</dbReference>
<sequence>MQRTYQQLIAEFYQLVDSQIFDESVLDYRILDRHIRMLETINVVQDSAISIFDMYRKKHVFISSQFETMLGWDIEKANEQGTYYMDERLHPGDAIRLTQAGIYFMKMAYALTGEDRKQLPNYKVITDYRTKDKTGNYIRVIEQQKALELDSLGNVWLALSVLDVSPDKDVQTPARSRLINTLTGELYLFPPEGNESMPPKLSGREQEILSLIASGLVSKQIADKLFISVNTVNTHRQRIIEKLEVSNTFEAIQYASELRLINPVKRS</sequence>
<evidence type="ECO:0000313" key="6">
    <source>
        <dbReference type="Proteomes" id="UP000391834"/>
    </source>
</evidence>
<comment type="caution">
    <text evidence="5">The sequence shown here is derived from an EMBL/GenBank/DDBJ whole genome shotgun (WGS) entry which is preliminary data.</text>
</comment>
<evidence type="ECO:0000256" key="3">
    <source>
        <dbReference type="ARBA" id="ARBA00023163"/>
    </source>
</evidence>
<dbReference type="PANTHER" id="PTHR44688">
    <property type="entry name" value="DNA-BINDING TRANSCRIPTIONAL ACTIVATOR DEVR_DOSR"/>
    <property type="match status" value="1"/>
</dbReference>
<dbReference type="Gene3D" id="3.30.450.20">
    <property type="entry name" value="PAS domain"/>
    <property type="match status" value="1"/>
</dbReference>
<dbReference type="PROSITE" id="PS00622">
    <property type="entry name" value="HTH_LUXR_1"/>
    <property type="match status" value="1"/>
</dbReference>
<dbReference type="Pfam" id="PF00196">
    <property type="entry name" value="GerE"/>
    <property type="match status" value="1"/>
</dbReference>
<evidence type="ECO:0000313" key="5">
    <source>
        <dbReference type="EMBL" id="GET31590.1"/>
    </source>
</evidence>
<keyword evidence="2" id="KW-0238">DNA-binding</keyword>
<evidence type="ECO:0000256" key="1">
    <source>
        <dbReference type="ARBA" id="ARBA00023015"/>
    </source>
</evidence>
<dbReference type="InterPro" id="IPR000792">
    <property type="entry name" value="Tscrpt_reg_LuxR_C"/>
</dbReference>
<dbReference type="EMBL" id="BLAX01000001">
    <property type="protein sequence ID" value="GET31590.1"/>
    <property type="molecule type" value="Genomic_DNA"/>
</dbReference>
<dbReference type="AlphaFoldDB" id="A0A5M4AUF3"/>
<dbReference type="CDD" id="cd06170">
    <property type="entry name" value="LuxR_C_like"/>
    <property type="match status" value="1"/>
</dbReference>
<proteinExistence type="predicted"/>
<gene>
    <name evidence="5" type="ORF">PbJCM13498_04530</name>
</gene>
<accession>A0A5M4AUF3</accession>
<organism evidence="5 6">
    <name type="scientific">Prolixibacter bellariivorans</name>
    <dbReference type="NCBI Taxonomy" id="314319"/>
    <lineage>
        <taxon>Bacteria</taxon>
        <taxon>Pseudomonadati</taxon>
        <taxon>Bacteroidota</taxon>
        <taxon>Bacteroidia</taxon>
        <taxon>Marinilabiliales</taxon>
        <taxon>Prolixibacteraceae</taxon>
        <taxon>Prolixibacter</taxon>
    </lineage>
</organism>
<keyword evidence="1" id="KW-0805">Transcription regulation</keyword>
<dbReference type="PROSITE" id="PS50043">
    <property type="entry name" value="HTH_LUXR_2"/>
    <property type="match status" value="1"/>
</dbReference>
<protein>
    <submittedName>
        <fullName evidence="5">Helix-turn-helix transcriptional regulator</fullName>
    </submittedName>
</protein>
<dbReference type="SUPFAM" id="SSF46894">
    <property type="entry name" value="C-terminal effector domain of the bipartite response regulators"/>
    <property type="match status" value="1"/>
</dbReference>
<keyword evidence="6" id="KW-1185">Reference proteome</keyword>
<name>A0A5M4AUF3_9BACT</name>
<dbReference type="GO" id="GO:0006355">
    <property type="term" value="P:regulation of DNA-templated transcription"/>
    <property type="evidence" value="ECO:0007669"/>
    <property type="project" value="InterPro"/>
</dbReference>
<dbReference type="PANTHER" id="PTHR44688:SF16">
    <property type="entry name" value="DNA-BINDING TRANSCRIPTIONAL ACTIVATOR DEVR_DOSR"/>
    <property type="match status" value="1"/>
</dbReference>
<evidence type="ECO:0000256" key="2">
    <source>
        <dbReference type="ARBA" id="ARBA00023125"/>
    </source>
</evidence>
<dbReference type="RefSeq" id="WP_036985522.1">
    <property type="nucleotide sequence ID" value="NZ_BLAX01000001.1"/>
</dbReference>
<dbReference type="SMART" id="SM00421">
    <property type="entry name" value="HTH_LUXR"/>
    <property type="match status" value="1"/>
</dbReference>
<dbReference type="Gene3D" id="1.10.10.10">
    <property type="entry name" value="Winged helix-like DNA-binding domain superfamily/Winged helix DNA-binding domain"/>
    <property type="match status" value="1"/>
</dbReference>
<dbReference type="InterPro" id="IPR036388">
    <property type="entry name" value="WH-like_DNA-bd_sf"/>
</dbReference>
<dbReference type="OrthoDB" id="965844at2"/>
<keyword evidence="3" id="KW-0804">Transcription</keyword>